<evidence type="ECO:0000313" key="8">
    <source>
        <dbReference type="EMBL" id="KAF9415081.1"/>
    </source>
</evidence>
<dbReference type="InterPro" id="IPR001650">
    <property type="entry name" value="Helicase_C-like"/>
</dbReference>
<dbReference type="CDD" id="cd18791">
    <property type="entry name" value="SF2_C_RHA"/>
    <property type="match status" value="1"/>
</dbReference>
<evidence type="ECO:0000256" key="2">
    <source>
        <dbReference type="ARBA" id="ARBA00022801"/>
    </source>
</evidence>
<dbReference type="Gene3D" id="3.40.50.300">
    <property type="entry name" value="P-loop containing nucleotide triphosphate hydrolases"/>
    <property type="match status" value="2"/>
</dbReference>
<reference evidence="8" key="1">
    <citation type="submission" date="2020-08" db="EMBL/GenBank/DDBJ databases">
        <title>Spodoptera exigua strain:BAW_Kor-Di-RS1 Genome sequencing and assembly.</title>
        <authorList>
            <person name="Kim J."/>
            <person name="Nam H.Y."/>
            <person name="Kwon M."/>
            <person name="Choi J.H."/>
            <person name="Cho S.R."/>
            <person name="Kim G.-H."/>
        </authorList>
    </citation>
    <scope>NUCLEOTIDE SEQUENCE</scope>
    <source>
        <strain evidence="8">BAW_Kor-Di-RS1</strain>
        <tissue evidence="8">Whole-body</tissue>
    </source>
</reference>
<evidence type="ECO:0008006" key="10">
    <source>
        <dbReference type="Google" id="ProtNLM"/>
    </source>
</evidence>
<feature type="region of interest" description="Disordered" evidence="5">
    <location>
        <begin position="365"/>
        <end position="385"/>
    </location>
</feature>
<dbReference type="Gene3D" id="1.20.120.1080">
    <property type="match status" value="1"/>
</dbReference>
<proteinExistence type="predicted"/>
<feature type="domain" description="Helicase C-terminal" evidence="7">
    <location>
        <begin position="611"/>
        <end position="775"/>
    </location>
</feature>
<dbReference type="GO" id="GO:0005634">
    <property type="term" value="C:nucleus"/>
    <property type="evidence" value="ECO:0007669"/>
    <property type="project" value="TreeGrafter"/>
</dbReference>
<dbReference type="SUPFAM" id="SSF52540">
    <property type="entry name" value="P-loop containing nucleoside triphosphate hydrolases"/>
    <property type="match status" value="1"/>
</dbReference>
<dbReference type="AlphaFoldDB" id="A0A835GET9"/>
<dbReference type="Gene3D" id="3.30.160.20">
    <property type="match status" value="1"/>
</dbReference>
<keyword evidence="1" id="KW-0547">Nucleotide-binding</keyword>
<keyword evidence="3" id="KW-0347">Helicase</keyword>
<dbReference type="GO" id="GO:0003678">
    <property type="term" value="F:DNA helicase activity"/>
    <property type="evidence" value="ECO:0007669"/>
    <property type="project" value="TreeGrafter"/>
</dbReference>
<evidence type="ECO:0000259" key="7">
    <source>
        <dbReference type="PROSITE" id="PS51194"/>
    </source>
</evidence>
<evidence type="ECO:0000256" key="5">
    <source>
        <dbReference type="SAM" id="MobiDB-lite"/>
    </source>
</evidence>
<dbReference type="InterPro" id="IPR011545">
    <property type="entry name" value="DEAD/DEAH_box_helicase_dom"/>
</dbReference>
<dbReference type="GO" id="GO:0005524">
    <property type="term" value="F:ATP binding"/>
    <property type="evidence" value="ECO:0007669"/>
    <property type="project" value="UniProtKB-KW"/>
</dbReference>
<dbReference type="PROSITE" id="PS51194">
    <property type="entry name" value="HELICASE_CTER"/>
    <property type="match status" value="1"/>
</dbReference>
<dbReference type="InterPro" id="IPR027417">
    <property type="entry name" value="P-loop_NTPase"/>
</dbReference>
<protein>
    <recommendedName>
        <fullName evidence="10">ATP-dependent RNA helicase DHX30</fullName>
    </recommendedName>
</protein>
<dbReference type="Pfam" id="PF00271">
    <property type="entry name" value="Helicase_C"/>
    <property type="match status" value="1"/>
</dbReference>
<dbReference type="SMART" id="SM00490">
    <property type="entry name" value="HELICc"/>
    <property type="match status" value="1"/>
</dbReference>
<dbReference type="CDD" id="cd17917">
    <property type="entry name" value="DEXHc_RHA-like"/>
    <property type="match status" value="1"/>
</dbReference>
<evidence type="ECO:0000256" key="1">
    <source>
        <dbReference type="ARBA" id="ARBA00022741"/>
    </source>
</evidence>
<dbReference type="SMART" id="SM00487">
    <property type="entry name" value="DEXDc"/>
    <property type="match status" value="1"/>
</dbReference>
<dbReference type="GO" id="GO:0005737">
    <property type="term" value="C:cytoplasm"/>
    <property type="evidence" value="ECO:0007669"/>
    <property type="project" value="TreeGrafter"/>
</dbReference>
<feature type="domain" description="Helicase ATP-binding" evidence="6">
    <location>
        <begin position="413"/>
        <end position="569"/>
    </location>
</feature>
<keyword evidence="2" id="KW-0378">Hydrolase</keyword>
<keyword evidence="9" id="KW-1185">Reference proteome</keyword>
<dbReference type="InterPro" id="IPR007502">
    <property type="entry name" value="Helicase-assoc_dom"/>
</dbReference>
<organism evidence="8 9">
    <name type="scientific">Spodoptera exigua</name>
    <name type="common">Beet armyworm</name>
    <name type="synonym">Noctua fulgens</name>
    <dbReference type="NCBI Taxonomy" id="7107"/>
    <lineage>
        <taxon>Eukaryota</taxon>
        <taxon>Metazoa</taxon>
        <taxon>Ecdysozoa</taxon>
        <taxon>Arthropoda</taxon>
        <taxon>Hexapoda</taxon>
        <taxon>Insecta</taxon>
        <taxon>Pterygota</taxon>
        <taxon>Neoptera</taxon>
        <taxon>Endopterygota</taxon>
        <taxon>Lepidoptera</taxon>
        <taxon>Glossata</taxon>
        <taxon>Ditrysia</taxon>
        <taxon>Noctuoidea</taxon>
        <taxon>Noctuidae</taxon>
        <taxon>Amphipyrinae</taxon>
        <taxon>Spodoptera</taxon>
    </lineage>
</organism>
<dbReference type="InterPro" id="IPR014001">
    <property type="entry name" value="Helicase_ATP-bd"/>
</dbReference>
<dbReference type="Proteomes" id="UP000648187">
    <property type="component" value="Unassembled WGS sequence"/>
</dbReference>
<name>A0A835GET9_SPOEX</name>
<dbReference type="GO" id="GO:0002151">
    <property type="term" value="F:G-quadruplex RNA binding"/>
    <property type="evidence" value="ECO:0007669"/>
    <property type="project" value="TreeGrafter"/>
</dbReference>
<evidence type="ECO:0000256" key="4">
    <source>
        <dbReference type="ARBA" id="ARBA00022840"/>
    </source>
</evidence>
<evidence type="ECO:0000259" key="6">
    <source>
        <dbReference type="PROSITE" id="PS51192"/>
    </source>
</evidence>
<dbReference type="Pfam" id="PF00270">
    <property type="entry name" value="DEAD"/>
    <property type="match status" value="1"/>
</dbReference>
<comment type="caution">
    <text evidence="8">The sequence shown here is derived from an EMBL/GenBank/DDBJ whole genome shotgun (WGS) entry which is preliminary data.</text>
</comment>
<keyword evidence="4" id="KW-0067">ATP-binding</keyword>
<sequence>MFCSSRYLANATKHFAFAIQLSVTNFVAKSPFILSEFKNCCAAASARGACDRTRTRLRRSGIENASWSWPCGWCPNLMTKLKCLHFYYEMFLCKNFLGQANIWRKLLINHAASNIVPSFSNHSGLAVCIQNRCLFSHRNDRNTYQIRNITPLHRKWSSRGLLDGDVGDLLTVQHDKVQKKITDLFPLPRVTLNELTSKTPDPIFDIHYKQNTVAPKGRKKVVQNNDWTCTYTFVWPEKKNTAISKRKAAEKAATQAIHWLFVNKRIDTKGCPIYDKNVLEDIKKKLNDPLEAAISDSSINKIEKIWNEYESGIKDIYEATFKEARDKMIEMPAVVTKDSTIDEDDFSEDDSDQVELEDNSELKHHVHPVYGKNVPPASKTSLERRERALSRKFKEYDENLTPLPIDEYRDQIISTLEQNRVTVIVGAAGCGKSTRAPAAILRHCGANTSAIVSEPRRVAAIGLAERVGESIGYQVRLHSKPPKPPGGSILYCTSGVLLRRLQSNPGLEGCTHVIIDEAHERDVNTDVTLLLLKRALDINPELKVVIMSATLDIGVFTKYFNQCPIVEVPGRTFPVVVSYLEDIQKRFGLTLPYTAEMCNKVDMRPQVKCQEIAELIKAVDKKEKEGAILVFLPGWSEIKMTRQLLEEHYGQSSMHMILPVHSRLSTTDQAKMFATPSPGIRKIVLATNVAETSITIPDVVYVIDSGAHKENRIRDGTGTASLETVWVSLAGAKQRAGHCYRMYSKEKEAEFVPHTTPEILRIPLVQTVLDCKSYAPNEKIASFLSQLPEPPSDKSIRFAVNDLVELGALTSSEQLTRLGTILSSVSLHPRLALSVLQSAILGNVVAATYMAAHCSTHTELFCNAADRRDEIREIKRSYSPTSDYGALYWIQEEFDRISQEALAYLHLEQILNTSIIAPTTEAEELNRFSDIEELLCGTLISGADALLTTKKQVKTKGKLKTVVDVVTSTGDRAHIGTESVNYNIAKQSPTRTHLLAYFGGTHSVERRALVVYRTCLVPPHTPLLFCIGDIHKEENGDITLLTLPKHHLQIRVPTSQAESLLKLREMLWKTFKYHIERDIQTLDYNDNEITSKFKVRLVKTIGRVLVEAHRQYIEGKSMFDEIGDVENR</sequence>
<dbReference type="GO" id="GO:0003724">
    <property type="term" value="F:RNA helicase activity"/>
    <property type="evidence" value="ECO:0007669"/>
    <property type="project" value="TreeGrafter"/>
</dbReference>
<dbReference type="SMART" id="SM00847">
    <property type="entry name" value="HA2"/>
    <property type="match status" value="1"/>
</dbReference>
<accession>A0A835GET9</accession>
<dbReference type="GO" id="GO:0016787">
    <property type="term" value="F:hydrolase activity"/>
    <property type="evidence" value="ECO:0007669"/>
    <property type="project" value="UniProtKB-KW"/>
</dbReference>
<dbReference type="PANTHER" id="PTHR18934:SF257">
    <property type="entry name" value="ATP-DEPENDENT RNA HELICASE DHX30"/>
    <property type="match status" value="1"/>
</dbReference>
<dbReference type="EMBL" id="JACKWZ010000118">
    <property type="protein sequence ID" value="KAF9415081.1"/>
    <property type="molecule type" value="Genomic_DNA"/>
</dbReference>
<gene>
    <name evidence="8" type="ORF">HW555_007171</name>
</gene>
<dbReference type="PROSITE" id="PS51192">
    <property type="entry name" value="HELICASE_ATP_BIND_1"/>
    <property type="match status" value="1"/>
</dbReference>
<dbReference type="PANTHER" id="PTHR18934">
    <property type="entry name" value="ATP-DEPENDENT RNA HELICASE"/>
    <property type="match status" value="1"/>
</dbReference>
<evidence type="ECO:0000256" key="3">
    <source>
        <dbReference type="ARBA" id="ARBA00022806"/>
    </source>
</evidence>
<evidence type="ECO:0000313" key="9">
    <source>
        <dbReference type="Proteomes" id="UP000648187"/>
    </source>
</evidence>